<keyword evidence="3" id="KW-1185">Reference proteome</keyword>
<dbReference type="SUPFAM" id="SSF51556">
    <property type="entry name" value="Metallo-dependent hydrolases"/>
    <property type="match status" value="1"/>
</dbReference>
<accession>A0A1H2IR68</accession>
<reference evidence="3" key="1">
    <citation type="submission" date="2016-10" db="EMBL/GenBank/DDBJ databases">
        <authorList>
            <person name="Varghese N."/>
            <person name="Submissions S."/>
        </authorList>
    </citation>
    <scope>NUCLEOTIDE SEQUENCE [LARGE SCALE GENOMIC DNA]</scope>
    <source>
        <strain evidence="3">DSM 45079</strain>
    </source>
</reference>
<sequence length="648" mass="70035">MNEAIPTTILAGTVLTMTDRGVLHDQAITIDGGRVTGLRPRTEGQVTGPVVDWRDRTILPGLADCHVHADDRADMLHYLAHGVTTVRNMRGKPWHLTWRRRVAEGAELGPHLVTSTAMADGRGAPGTTVWPDSAQITDRATAHAAVKRWAELGYQQVKAYQWLSGEALQGLGEACRETGLPLVGHCPQALTVHEAIDRGQTGFEHLNNYEYGSLRPAAQERLDALFAQGFSYGRGRNRFTPEAAQAASDLDEGKVVALAQRLADDDITSCPTLIVLDRLLGRRDFTDPRLRYVDPVHARTWLPENDFRIMALSRDELQQTADLFRERSLRILAALRDAGAPVLVGTDAHNAFVFHGSSLVEEMELMTGAGYTSAEIIELATRGAADYLGLTDRGRIDTGFVADLVAVTGAPLASVTALKDPSAVVVGGTVLERPQLDALLEEAEALVHAGPDRTALQPVPPGEQLFGEYERTNFGQADAVTRVSSRTDTDTTTWREQLTTRHGTETRTTVIDAEGRLVSADVERRRAEGLESASLRRDDDGYALHWSALDGSTLDTGLPGPLLPGADLGVAAMLAATRLTAAQEPWPVLTLGASLANGLAPVPGTLERDGDDLVQRTTDAVVRVTGDDVLDEYTVVAPMAKQVHRRAT</sequence>
<dbReference type="InterPro" id="IPR006680">
    <property type="entry name" value="Amidohydro-rel"/>
</dbReference>
<dbReference type="InterPro" id="IPR032466">
    <property type="entry name" value="Metal_Hydrolase"/>
</dbReference>
<dbReference type="Gene3D" id="3.30.110.90">
    <property type="entry name" value="Amidohydrolase"/>
    <property type="match status" value="1"/>
</dbReference>
<feature type="domain" description="Amidohydrolase-related" evidence="1">
    <location>
        <begin position="57"/>
        <end position="430"/>
    </location>
</feature>
<dbReference type="GO" id="GO:0016810">
    <property type="term" value="F:hydrolase activity, acting on carbon-nitrogen (but not peptide) bonds"/>
    <property type="evidence" value="ECO:0007669"/>
    <property type="project" value="InterPro"/>
</dbReference>
<dbReference type="Gene3D" id="3.40.50.10910">
    <property type="entry name" value="Amidohydrolase"/>
    <property type="match status" value="1"/>
</dbReference>
<dbReference type="InterPro" id="IPR011059">
    <property type="entry name" value="Metal-dep_hydrolase_composite"/>
</dbReference>
<dbReference type="PANTHER" id="PTHR43135">
    <property type="entry name" value="ALPHA-D-RIBOSE 1-METHYLPHOSPHONATE 5-TRIPHOSPHATE DIPHOSPHATASE"/>
    <property type="match status" value="1"/>
</dbReference>
<gene>
    <name evidence="2" type="ORF">SAMN04488563_1943</name>
</gene>
<evidence type="ECO:0000259" key="1">
    <source>
        <dbReference type="Pfam" id="PF01979"/>
    </source>
</evidence>
<dbReference type="Gene3D" id="3.20.20.140">
    <property type="entry name" value="Metal-dependent hydrolases"/>
    <property type="match status" value="1"/>
</dbReference>
<dbReference type="PANTHER" id="PTHR43135:SF3">
    <property type="entry name" value="ALPHA-D-RIBOSE 1-METHYLPHOSPHONATE 5-TRIPHOSPHATE DIPHOSPHATASE"/>
    <property type="match status" value="1"/>
</dbReference>
<protein>
    <submittedName>
        <fullName evidence="2">Cytosine/adenosine deaminase</fullName>
    </submittedName>
</protein>
<organism evidence="2 3">
    <name type="scientific">Jiangella alkaliphila</name>
    <dbReference type="NCBI Taxonomy" id="419479"/>
    <lineage>
        <taxon>Bacteria</taxon>
        <taxon>Bacillati</taxon>
        <taxon>Actinomycetota</taxon>
        <taxon>Actinomycetes</taxon>
        <taxon>Jiangellales</taxon>
        <taxon>Jiangellaceae</taxon>
        <taxon>Jiangella</taxon>
    </lineage>
</organism>
<dbReference type="Pfam" id="PF01979">
    <property type="entry name" value="Amidohydro_1"/>
    <property type="match status" value="1"/>
</dbReference>
<dbReference type="SUPFAM" id="SSF51338">
    <property type="entry name" value="Composite domain of metallo-dependent hydrolases"/>
    <property type="match status" value="1"/>
</dbReference>
<proteinExistence type="predicted"/>
<dbReference type="AlphaFoldDB" id="A0A1H2IR68"/>
<evidence type="ECO:0000313" key="2">
    <source>
        <dbReference type="EMBL" id="SDU46660.1"/>
    </source>
</evidence>
<dbReference type="Gene3D" id="2.30.40.10">
    <property type="entry name" value="Urease, subunit C, domain 1"/>
    <property type="match status" value="2"/>
</dbReference>
<dbReference type="Proteomes" id="UP000182977">
    <property type="component" value="Chromosome I"/>
</dbReference>
<dbReference type="InterPro" id="IPR051781">
    <property type="entry name" value="Metallo-dep_Hydrolase"/>
</dbReference>
<name>A0A1H2IR68_9ACTN</name>
<evidence type="ECO:0000313" key="3">
    <source>
        <dbReference type="Proteomes" id="UP000182977"/>
    </source>
</evidence>
<dbReference type="OrthoDB" id="3189065at2"/>
<dbReference type="EMBL" id="LT629791">
    <property type="protein sequence ID" value="SDU46660.1"/>
    <property type="molecule type" value="Genomic_DNA"/>
</dbReference>
<dbReference type="RefSeq" id="WP_046770286.1">
    <property type="nucleotide sequence ID" value="NZ_LBMC01000019.1"/>
</dbReference>
<dbReference type="STRING" id="419479.SAMN04488563_1943"/>